<dbReference type="EMBL" id="CCYA01000250">
    <property type="protein sequence ID" value="CEH14989.1"/>
    <property type="molecule type" value="Genomic_DNA"/>
</dbReference>
<feature type="region of interest" description="Disordered" evidence="3">
    <location>
        <begin position="27"/>
        <end position="49"/>
    </location>
</feature>
<dbReference type="STRING" id="401625.A0A0P1BGX2"/>
<comment type="function">
    <text evidence="2">Acts as component of the GARP complex that is involved in retrograde transport from early and late endosomes to the trans-Golgi network (TGN).</text>
</comment>
<dbReference type="GO" id="GO:0048193">
    <property type="term" value="P:Golgi vesicle transport"/>
    <property type="evidence" value="ECO:0007669"/>
    <property type="project" value="TreeGrafter"/>
</dbReference>
<organism evidence="4 5">
    <name type="scientific">Ceraceosorus bombacis</name>
    <dbReference type="NCBI Taxonomy" id="401625"/>
    <lineage>
        <taxon>Eukaryota</taxon>
        <taxon>Fungi</taxon>
        <taxon>Dikarya</taxon>
        <taxon>Basidiomycota</taxon>
        <taxon>Ustilaginomycotina</taxon>
        <taxon>Exobasidiomycetes</taxon>
        <taxon>Ceraceosorales</taxon>
        <taxon>Ceraceosoraceae</taxon>
        <taxon>Ceraceosorus</taxon>
    </lineage>
</organism>
<dbReference type="GO" id="GO:1990745">
    <property type="term" value="C:EARP complex"/>
    <property type="evidence" value="ECO:0007669"/>
    <property type="project" value="TreeGrafter"/>
</dbReference>
<evidence type="ECO:0000313" key="5">
    <source>
        <dbReference type="Proteomes" id="UP000054845"/>
    </source>
</evidence>
<dbReference type="GO" id="GO:0006869">
    <property type="term" value="P:lipid transport"/>
    <property type="evidence" value="ECO:0007669"/>
    <property type="project" value="UniProtKB-UniRule"/>
</dbReference>
<keyword evidence="2" id="KW-0653">Protein transport</keyword>
<protein>
    <recommendedName>
        <fullName evidence="2">Vacuolar protein sorting-associated protein 51 homolog</fullName>
    </recommendedName>
</protein>
<dbReference type="GO" id="GO:0042147">
    <property type="term" value="P:retrograde transport, endosome to Golgi"/>
    <property type="evidence" value="ECO:0007669"/>
    <property type="project" value="UniProtKB-UniRule"/>
</dbReference>
<feature type="compositionally biased region" description="Low complexity" evidence="3">
    <location>
        <begin position="27"/>
        <end position="46"/>
    </location>
</feature>
<dbReference type="Proteomes" id="UP000054845">
    <property type="component" value="Unassembled WGS sequence"/>
</dbReference>
<comment type="subunit">
    <text evidence="2">Component of the Golgi-associated retrograde protein (GARP) complex.</text>
</comment>
<dbReference type="Pfam" id="PF08700">
    <property type="entry name" value="VPS51_Exo84_N"/>
    <property type="match status" value="1"/>
</dbReference>
<keyword evidence="2" id="KW-0813">Transport</keyword>
<dbReference type="GO" id="GO:0005829">
    <property type="term" value="C:cytosol"/>
    <property type="evidence" value="ECO:0007669"/>
    <property type="project" value="GOC"/>
</dbReference>
<dbReference type="AlphaFoldDB" id="A0A0P1BGX2"/>
<dbReference type="PANTHER" id="PTHR15954">
    <property type="entry name" value="VACUOLAR PROTEIN SORTING-ASSOCIATED PROTEIN 51 HOMOLOG"/>
    <property type="match status" value="1"/>
</dbReference>
<evidence type="ECO:0000256" key="2">
    <source>
        <dbReference type="RuleBase" id="RU368010"/>
    </source>
</evidence>
<comment type="similarity">
    <text evidence="1 2">Belongs to the VPS51 family.</text>
</comment>
<dbReference type="OrthoDB" id="203678at2759"/>
<reference evidence="4 5" key="1">
    <citation type="submission" date="2014-09" db="EMBL/GenBank/DDBJ databases">
        <authorList>
            <person name="Magalhaes I.L.F."/>
            <person name="Oliveira U."/>
            <person name="Santos F.R."/>
            <person name="Vidigal T.H.D.A."/>
            <person name="Brescovit A.D."/>
            <person name="Santos A.J."/>
        </authorList>
    </citation>
    <scope>NUCLEOTIDE SEQUENCE [LARGE SCALE GENOMIC DNA]</scope>
</reference>
<keyword evidence="2" id="KW-0333">Golgi apparatus</keyword>
<dbReference type="GO" id="GO:0000938">
    <property type="term" value="C:GARP complex"/>
    <property type="evidence" value="ECO:0007669"/>
    <property type="project" value="UniProtKB-UniRule"/>
</dbReference>
<dbReference type="GO" id="GO:0015031">
    <property type="term" value="P:protein transport"/>
    <property type="evidence" value="ECO:0007669"/>
    <property type="project" value="UniProtKB-UniRule"/>
</dbReference>
<accession>A0A0P1BGX2</accession>
<dbReference type="GO" id="GO:0032456">
    <property type="term" value="P:endocytic recycling"/>
    <property type="evidence" value="ECO:0007669"/>
    <property type="project" value="TreeGrafter"/>
</dbReference>
<dbReference type="GO" id="GO:0007030">
    <property type="term" value="P:Golgi organization"/>
    <property type="evidence" value="ECO:0007669"/>
    <property type="project" value="UniProtKB-UniRule"/>
</dbReference>
<evidence type="ECO:0000256" key="1">
    <source>
        <dbReference type="ARBA" id="ARBA00006080"/>
    </source>
</evidence>
<dbReference type="PANTHER" id="PTHR15954:SF4">
    <property type="entry name" value="VACUOLAR PROTEIN SORTING-ASSOCIATED PROTEIN 51 HOMOLOG"/>
    <property type="match status" value="1"/>
</dbReference>
<evidence type="ECO:0000256" key="3">
    <source>
        <dbReference type="SAM" id="MobiDB-lite"/>
    </source>
</evidence>
<keyword evidence="5" id="KW-1185">Reference proteome</keyword>
<dbReference type="GO" id="GO:0016020">
    <property type="term" value="C:membrane"/>
    <property type="evidence" value="ECO:0007669"/>
    <property type="project" value="TreeGrafter"/>
</dbReference>
<evidence type="ECO:0000313" key="4">
    <source>
        <dbReference type="EMBL" id="CEH14989.1"/>
    </source>
</evidence>
<sequence>MQRTSGRAGSSALRDYYGLAASASASASASNGSSSAGTAVASSSSSPLHPDSINFSPSLALENLRRTKNAAGLMNDQARLLTEIRELDGERQSLVYNHHHELVAASETIRRMKTRADDLTPSLDALRASLTQIDKIRAELSLPEHLVQHKSSGGDQKGRQARAIEQVVELPTRLRDCIALERTADEGLAAAERLWGQSEAVLSAWDEAGVHGVKEIASECREVLREARARVSGAART</sequence>
<keyword evidence="2" id="KW-0445">Lipid transport</keyword>
<dbReference type="InterPro" id="IPR014812">
    <property type="entry name" value="Vps51"/>
</dbReference>
<name>A0A0P1BGX2_9BASI</name>
<comment type="subcellular location">
    <subcellularLocation>
        <location evidence="2">Golgi apparatus</location>
        <location evidence="2">trans-Golgi network</location>
    </subcellularLocation>
</comment>
<proteinExistence type="inferred from homology"/>